<evidence type="ECO:0000256" key="1">
    <source>
        <dbReference type="ARBA" id="ARBA00022741"/>
    </source>
</evidence>
<dbReference type="Proteomes" id="UP000002026">
    <property type="component" value="Chromosome"/>
</dbReference>
<dbReference type="Pfam" id="PF01256">
    <property type="entry name" value="Carb_kinase"/>
    <property type="match status" value="1"/>
</dbReference>
<evidence type="ECO:0000256" key="6">
    <source>
        <dbReference type="HAMAP-Rule" id="MF_01965"/>
    </source>
</evidence>
<dbReference type="PANTHER" id="PTHR12592:SF0">
    <property type="entry name" value="ATP-DEPENDENT (S)-NAD(P)H-HYDRATE DEHYDRATASE"/>
    <property type="match status" value="1"/>
</dbReference>
<dbReference type="eggNOG" id="COG0063">
    <property type="taxonomic scope" value="Bacteria"/>
</dbReference>
<evidence type="ECO:0000256" key="2">
    <source>
        <dbReference type="ARBA" id="ARBA00022840"/>
    </source>
</evidence>
<dbReference type="KEGG" id="shi:Shel_01010"/>
<comment type="catalytic activity">
    <reaction evidence="6">
        <text>(6S)-NADPHX + ADP = AMP + phosphate + NADPH + H(+)</text>
        <dbReference type="Rhea" id="RHEA:32235"/>
        <dbReference type="ChEBI" id="CHEBI:15378"/>
        <dbReference type="ChEBI" id="CHEBI:43474"/>
        <dbReference type="ChEBI" id="CHEBI:57783"/>
        <dbReference type="ChEBI" id="CHEBI:64076"/>
        <dbReference type="ChEBI" id="CHEBI:456215"/>
        <dbReference type="ChEBI" id="CHEBI:456216"/>
        <dbReference type="EC" id="4.2.1.136"/>
    </reaction>
</comment>
<feature type="domain" description="YjeF C-terminal" evidence="7">
    <location>
        <begin position="8"/>
        <end position="323"/>
    </location>
</feature>
<dbReference type="GO" id="GO:0016301">
    <property type="term" value="F:kinase activity"/>
    <property type="evidence" value="ECO:0007669"/>
    <property type="project" value="UniProtKB-KW"/>
</dbReference>
<feature type="binding site" evidence="6">
    <location>
        <position position="264"/>
    </location>
    <ligand>
        <name>(6S)-NADPHX</name>
        <dbReference type="ChEBI" id="CHEBI:64076"/>
    </ligand>
</feature>
<comment type="catalytic activity">
    <reaction evidence="6">
        <text>(6S)-NADHX + ADP = AMP + phosphate + NADH + H(+)</text>
        <dbReference type="Rhea" id="RHEA:32223"/>
        <dbReference type="ChEBI" id="CHEBI:15378"/>
        <dbReference type="ChEBI" id="CHEBI:43474"/>
        <dbReference type="ChEBI" id="CHEBI:57945"/>
        <dbReference type="ChEBI" id="CHEBI:64074"/>
        <dbReference type="ChEBI" id="CHEBI:456215"/>
        <dbReference type="ChEBI" id="CHEBI:456216"/>
        <dbReference type="EC" id="4.2.1.136"/>
    </reaction>
</comment>
<comment type="subunit">
    <text evidence="6">Homotetramer.</text>
</comment>
<dbReference type="InterPro" id="IPR000631">
    <property type="entry name" value="CARKD"/>
</dbReference>
<evidence type="ECO:0000313" key="9">
    <source>
        <dbReference type="Proteomes" id="UP000002026"/>
    </source>
</evidence>
<dbReference type="PANTHER" id="PTHR12592">
    <property type="entry name" value="ATP-DEPENDENT (S)-NAD(P)H-HYDRATE DEHYDRATASE FAMILY MEMBER"/>
    <property type="match status" value="1"/>
</dbReference>
<comment type="function">
    <text evidence="6">Catalyzes the dehydration of the S-form of NAD(P)HX at the expense of ADP, which is converted to AMP. Together with NAD(P)HX epimerase, which catalyzes the epimerization of the S- and R-forms, the enzyme allows the repair of both epimers of NAD(P)HX, a damaged form of NAD(P)H that is a result of enzymatic or heat-dependent hydration.</text>
</comment>
<name>C7N0U7_SLAHD</name>
<proteinExistence type="inferred from homology"/>
<keyword evidence="3 6" id="KW-0521">NADP</keyword>
<dbReference type="SUPFAM" id="SSF53613">
    <property type="entry name" value="Ribokinase-like"/>
    <property type="match status" value="1"/>
</dbReference>
<keyword evidence="2 6" id="KW-0067">ATP-binding</keyword>
<dbReference type="NCBIfam" id="TIGR00196">
    <property type="entry name" value="yjeF_cterm"/>
    <property type="match status" value="1"/>
</dbReference>
<dbReference type="RefSeq" id="WP_012797286.1">
    <property type="nucleotide sequence ID" value="NC_013165.1"/>
</dbReference>
<dbReference type="EC" id="4.2.1.136" evidence="6"/>
<dbReference type="HAMAP" id="MF_01965">
    <property type="entry name" value="NADHX_dehydratase"/>
    <property type="match status" value="1"/>
</dbReference>
<keyword evidence="5 6" id="KW-0456">Lyase</keyword>
<evidence type="ECO:0000256" key="5">
    <source>
        <dbReference type="ARBA" id="ARBA00023239"/>
    </source>
</evidence>
<organism evidence="8 9">
    <name type="scientific">Slackia heliotrinireducens (strain ATCC 29202 / DSM 20476 / NCTC 11029 / RHS 1)</name>
    <name type="common">Peptococcus heliotrinreducens</name>
    <dbReference type="NCBI Taxonomy" id="471855"/>
    <lineage>
        <taxon>Bacteria</taxon>
        <taxon>Bacillati</taxon>
        <taxon>Actinomycetota</taxon>
        <taxon>Coriobacteriia</taxon>
        <taxon>Eggerthellales</taxon>
        <taxon>Eggerthellaceae</taxon>
        <taxon>Slackia</taxon>
    </lineage>
</organism>
<feature type="binding site" evidence="6">
    <location>
        <begin position="227"/>
        <end position="231"/>
    </location>
    <ligand>
        <name>AMP</name>
        <dbReference type="ChEBI" id="CHEBI:456215"/>
    </ligand>
</feature>
<evidence type="ECO:0000259" key="7">
    <source>
        <dbReference type="PROSITE" id="PS51383"/>
    </source>
</evidence>
<protein>
    <recommendedName>
        <fullName evidence="6">ADP-dependent (S)-NAD(P)H-hydrate dehydratase</fullName>
        <ecNumber evidence="6">4.2.1.136</ecNumber>
    </recommendedName>
    <alternativeName>
        <fullName evidence="6">ADP-dependent NAD(P)HX dehydratase</fullName>
    </alternativeName>
</protein>
<evidence type="ECO:0000256" key="3">
    <source>
        <dbReference type="ARBA" id="ARBA00022857"/>
    </source>
</evidence>
<dbReference type="EMBL" id="CP001684">
    <property type="protein sequence ID" value="ACV21175.1"/>
    <property type="molecule type" value="Genomic_DNA"/>
</dbReference>
<dbReference type="CDD" id="cd01171">
    <property type="entry name" value="YXKO-related"/>
    <property type="match status" value="1"/>
</dbReference>
<keyword evidence="9" id="KW-1185">Reference proteome</keyword>
<comment type="similarity">
    <text evidence="6">Belongs to the NnrD/CARKD family.</text>
</comment>
<feature type="binding site" evidence="6">
    <location>
        <position position="43"/>
    </location>
    <ligand>
        <name>(6S)-NADPHX</name>
        <dbReference type="ChEBI" id="CHEBI:64076"/>
    </ligand>
</feature>
<keyword evidence="8" id="KW-0418">Kinase</keyword>
<evidence type="ECO:0000256" key="4">
    <source>
        <dbReference type="ARBA" id="ARBA00023027"/>
    </source>
</evidence>
<dbReference type="AlphaFoldDB" id="C7N0U7"/>
<dbReference type="PROSITE" id="PS01050">
    <property type="entry name" value="YJEF_C_2"/>
    <property type="match status" value="1"/>
</dbReference>
<reference evidence="8 9" key="1">
    <citation type="journal article" date="2009" name="Stand. Genomic Sci.">
        <title>Complete genome sequence of Slackia heliotrinireducens type strain (RHS 1).</title>
        <authorList>
            <person name="Pukall R."/>
            <person name="Lapidus A."/>
            <person name="Nolan M."/>
            <person name="Copeland A."/>
            <person name="Glavina Del Rio T."/>
            <person name="Lucas S."/>
            <person name="Chen F."/>
            <person name="Tice H."/>
            <person name="Cheng J.F."/>
            <person name="Chertkov O."/>
            <person name="Bruce D."/>
            <person name="Goodwin L."/>
            <person name="Kuske C."/>
            <person name="Brettin T."/>
            <person name="Detter J.C."/>
            <person name="Han C."/>
            <person name="Pitluck S."/>
            <person name="Pati A."/>
            <person name="Mavrommatis K."/>
            <person name="Ivanova N."/>
            <person name="Ovchinnikova G."/>
            <person name="Chen A."/>
            <person name="Palaniappan K."/>
            <person name="Schneider S."/>
            <person name="Rohde M."/>
            <person name="Chain P."/>
            <person name="D'haeseleer P."/>
            <person name="Goker M."/>
            <person name="Bristow J."/>
            <person name="Eisen J.A."/>
            <person name="Markowitz V."/>
            <person name="Kyrpides N.C."/>
            <person name="Klenk H.P."/>
            <person name="Hugenholtz P."/>
        </authorList>
    </citation>
    <scope>NUCLEOTIDE SEQUENCE [LARGE SCALE GENOMIC DNA]</scope>
    <source>
        <strain evidence="9">ATCC 29202 / DSM 20476 / NCTC 11029 / RHS 1</strain>
    </source>
</reference>
<keyword evidence="1 6" id="KW-0547">Nucleotide-binding</keyword>
<evidence type="ECO:0000313" key="8">
    <source>
        <dbReference type="EMBL" id="ACV21175.1"/>
    </source>
</evidence>
<dbReference type="GO" id="GO:0005524">
    <property type="term" value="F:ATP binding"/>
    <property type="evidence" value="ECO:0007669"/>
    <property type="project" value="UniProtKB-KW"/>
</dbReference>
<feature type="binding site" evidence="6">
    <location>
        <position position="263"/>
    </location>
    <ligand>
        <name>AMP</name>
        <dbReference type="ChEBI" id="CHEBI:456215"/>
    </ligand>
</feature>
<dbReference type="STRING" id="471855.Shel_01010"/>
<accession>C7N0U7</accession>
<dbReference type="InterPro" id="IPR017953">
    <property type="entry name" value="Carbohydrate_kinase_pred_CS"/>
</dbReference>
<dbReference type="Gene3D" id="3.40.1190.20">
    <property type="match status" value="1"/>
</dbReference>
<comment type="cofactor">
    <cofactor evidence="6">
        <name>Mg(2+)</name>
        <dbReference type="ChEBI" id="CHEBI:18420"/>
    </cofactor>
</comment>
<dbReference type="InterPro" id="IPR029056">
    <property type="entry name" value="Ribokinase-like"/>
</dbReference>
<dbReference type="HOGENOM" id="CLU_024853_2_0_11"/>
<sequence>MVLEKQFGEADARAALPHLKFDDNKFTRGMCELIVGGPEFPGAGVLASLAANSLAAGYVTTYTWKDAARAIRAKQPSIVVRKPKEFLTRDHTAAPGKPKAVVIGCGLSPDDEAAELVLAALQVEVPLVMDGGALAFMNRADVKEALVTRAKNKFPTVLTPHAGEAARLLKAEAERCAEQESLFDTSDPSWQWVHERGEQYAAADPKADPAQAAALIANAYGAVCVLKGPDTYISVPGFVQESDEHTVLVVTEGTPALAKAGTGDVLAGTIGSFVASGMALEAACSLGVFLHARAGRLAGEALGELCVTAERVLHYIPKAVCSLA</sequence>
<dbReference type="GO" id="GO:0046496">
    <property type="term" value="P:nicotinamide nucleotide metabolic process"/>
    <property type="evidence" value="ECO:0007669"/>
    <property type="project" value="UniProtKB-UniRule"/>
</dbReference>
<dbReference type="GO" id="GO:0052855">
    <property type="term" value="F:ADP-dependent NAD(P)H-hydrate dehydratase activity"/>
    <property type="evidence" value="ECO:0007669"/>
    <property type="project" value="UniProtKB-UniRule"/>
</dbReference>
<dbReference type="PROSITE" id="PS51383">
    <property type="entry name" value="YJEF_C_3"/>
    <property type="match status" value="1"/>
</dbReference>
<keyword evidence="4 6" id="KW-0520">NAD</keyword>
<keyword evidence="8" id="KW-0808">Transferase</keyword>
<dbReference type="GO" id="GO:0052856">
    <property type="term" value="F:NAD(P)HX epimerase activity"/>
    <property type="evidence" value="ECO:0007669"/>
    <property type="project" value="TreeGrafter"/>
</dbReference>
<gene>
    <name evidence="6" type="primary">nnrD</name>
    <name evidence="8" type="ordered locus">Shel_01010</name>
</gene>
<feature type="binding site" evidence="6">
    <location>
        <position position="106"/>
    </location>
    <ligand>
        <name>(6S)-NADPHX</name>
        <dbReference type="ChEBI" id="CHEBI:64076"/>
    </ligand>
</feature>
<feature type="binding site" evidence="6">
    <location>
        <position position="161"/>
    </location>
    <ligand>
        <name>(6S)-NADPHX</name>
        <dbReference type="ChEBI" id="CHEBI:64076"/>
    </ligand>
</feature>
<dbReference type="GO" id="GO:0110051">
    <property type="term" value="P:metabolite repair"/>
    <property type="evidence" value="ECO:0007669"/>
    <property type="project" value="TreeGrafter"/>
</dbReference>